<feature type="compositionally biased region" description="Basic residues" evidence="1">
    <location>
        <begin position="79"/>
        <end position="104"/>
    </location>
</feature>
<dbReference type="EMBL" id="WHJF01000068">
    <property type="protein sequence ID" value="NHZ64986.1"/>
    <property type="molecule type" value="Genomic_DNA"/>
</dbReference>
<comment type="caution">
    <text evidence="2">The sequence shown here is derived from an EMBL/GenBank/DDBJ whole genome shotgun (WGS) entry which is preliminary data.</text>
</comment>
<protein>
    <submittedName>
        <fullName evidence="2">Uncharacterized protein</fullName>
    </submittedName>
</protein>
<gene>
    <name evidence="2" type="ORF">F1735_22250</name>
</gene>
<evidence type="ECO:0000313" key="3">
    <source>
        <dbReference type="Proteomes" id="UP000610594"/>
    </source>
</evidence>
<organism evidence="2 3">
    <name type="scientific">Massilia genomosp. 1</name>
    <dbReference type="NCBI Taxonomy" id="2609280"/>
    <lineage>
        <taxon>Bacteria</taxon>
        <taxon>Pseudomonadati</taxon>
        <taxon>Pseudomonadota</taxon>
        <taxon>Betaproteobacteria</taxon>
        <taxon>Burkholderiales</taxon>
        <taxon>Oxalobacteraceae</taxon>
        <taxon>Telluria group</taxon>
        <taxon>Massilia</taxon>
    </lineage>
</organism>
<evidence type="ECO:0000256" key="1">
    <source>
        <dbReference type="SAM" id="MobiDB-lite"/>
    </source>
</evidence>
<proteinExistence type="predicted"/>
<keyword evidence="3" id="KW-1185">Reference proteome</keyword>
<sequence length="111" mass="12556">MLISISFRIMDVRGSHANLEINASDETISRLEHCFRTLPHSTTVFPNGMKNAPLRLAGGFATRVRRRADSGHGWGRGRGQGRGRGRGRGRRGRHRHRHRHRHPRAGGDPRL</sequence>
<reference evidence="2 3" key="1">
    <citation type="submission" date="2019-10" db="EMBL/GenBank/DDBJ databases">
        <title>Taxonomy of Antarctic Massilia spp.: description of Massilia rubra sp. nov., Massilia aquatica sp. nov., Massilia mucilaginosa sp. nov., Massilia frigida sp. nov. isolated from streams, lakes and regoliths.</title>
        <authorList>
            <person name="Holochova P."/>
            <person name="Sedlacek I."/>
            <person name="Kralova S."/>
            <person name="Maslanova I."/>
            <person name="Busse H.-J."/>
            <person name="Stankova E."/>
            <person name="Vrbovska V."/>
            <person name="Kovarovic V."/>
            <person name="Bartak M."/>
            <person name="Svec P."/>
            <person name="Pantucek R."/>
        </authorList>
    </citation>
    <scope>NUCLEOTIDE SEQUENCE [LARGE SCALE GENOMIC DNA]</scope>
    <source>
        <strain evidence="2 3">CCM 8694</strain>
    </source>
</reference>
<name>A0ABX0MXI9_9BURK</name>
<dbReference type="Proteomes" id="UP000610594">
    <property type="component" value="Unassembled WGS sequence"/>
</dbReference>
<accession>A0ABX0MXI9</accession>
<feature type="region of interest" description="Disordered" evidence="1">
    <location>
        <begin position="65"/>
        <end position="111"/>
    </location>
</feature>
<evidence type="ECO:0000313" key="2">
    <source>
        <dbReference type="EMBL" id="NHZ64986.1"/>
    </source>
</evidence>